<evidence type="ECO:0000256" key="1">
    <source>
        <dbReference type="SAM" id="MobiDB-lite"/>
    </source>
</evidence>
<dbReference type="RefSeq" id="WP_136532825.1">
    <property type="nucleotide sequence ID" value="NZ_STGY01000004.1"/>
</dbReference>
<gene>
    <name evidence="2" type="ORF">FAB82_01820</name>
</gene>
<dbReference type="EMBL" id="STGY01000004">
    <property type="protein sequence ID" value="THV43435.1"/>
    <property type="molecule type" value="Genomic_DNA"/>
</dbReference>
<organism evidence="2 3">
    <name type="scientific">Glycomyces buryatensis</name>
    <dbReference type="NCBI Taxonomy" id="2570927"/>
    <lineage>
        <taxon>Bacteria</taxon>
        <taxon>Bacillati</taxon>
        <taxon>Actinomycetota</taxon>
        <taxon>Actinomycetes</taxon>
        <taxon>Glycomycetales</taxon>
        <taxon>Glycomycetaceae</taxon>
        <taxon>Glycomyces</taxon>
    </lineage>
</organism>
<dbReference type="AlphaFoldDB" id="A0A4S8QKB4"/>
<evidence type="ECO:0000313" key="3">
    <source>
        <dbReference type="Proteomes" id="UP000308760"/>
    </source>
</evidence>
<accession>A0A4S8QKB4</accession>
<protein>
    <submittedName>
        <fullName evidence="2">Uncharacterized protein</fullName>
    </submittedName>
</protein>
<sequence length="224" mass="24133">MDRSPVPDDYENRLADSRAAAGRLPASGARDSALRALEAAPNREAHEAAQRRAERAGALIEELTQTGYDGTDPERIAWVRLDHTGGLVALAFSPTIDRLSNPIVGEAIGEAWAAADTARAEAARSLERAAADLNPGAVPDPLVAEFRRQLAPLADERFEHTTDDDLCSAEVTVECRLTVFKFLVPNATLDNDCESLAEEATATIKKAQERAATRLSELAERVFG</sequence>
<reference evidence="3" key="1">
    <citation type="submission" date="2019-04" db="EMBL/GenBank/DDBJ databases">
        <title>Nocardioides xinjiangensis sp. nov.</title>
        <authorList>
            <person name="Liu S."/>
        </authorList>
    </citation>
    <scope>NUCLEOTIDE SEQUENCE [LARGE SCALE GENOMIC DNA]</scope>
    <source>
        <strain evidence="3">18</strain>
    </source>
</reference>
<dbReference type="Proteomes" id="UP000308760">
    <property type="component" value="Unassembled WGS sequence"/>
</dbReference>
<comment type="caution">
    <text evidence="2">The sequence shown here is derived from an EMBL/GenBank/DDBJ whole genome shotgun (WGS) entry which is preliminary data.</text>
</comment>
<name>A0A4S8QKB4_9ACTN</name>
<proteinExistence type="predicted"/>
<reference evidence="2 3" key="2">
    <citation type="submission" date="2019-05" db="EMBL/GenBank/DDBJ databases">
        <title>Glycomyces buryatensis sp. nov.</title>
        <authorList>
            <person name="Nikitina E."/>
        </authorList>
    </citation>
    <scope>NUCLEOTIDE SEQUENCE [LARGE SCALE GENOMIC DNA]</scope>
    <source>
        <strain evidence="2 3">18</strain>
    </source>
</reference>
<feature type="compositionally biased region" description="Basic and acidic residues" evidence="1">
    <location>
        <begin position="1"/>
        <end position="16"/>
    </location>
</feature>
<feature type="region of interest" description="Disordered" evidence="1">
    <location>
        <begin position="1"/>
        <end position="27"/>
    </location>
</feature>
<keyword evidence="3" id="KW-1185">Reference proteome</keyword>
<dbReference type="OrthoDB" id="5188988at2"/>
<evidence type="ECO:0000313" key="2">
    <source>
        <dbReference type="EMBL" id="THV43435.1"/>
    </source>
</evidence>